<protein>
    <submittedName>
        <fullName evidence="1">Uncharacterized protein</fullName>
    </submittedName>
</protein>
<accession>A0A2P2JRF9</accession>
<dbReference type="EMBL" id="GGEC01015562">
    <property type="protein sequence ID" value="MBW96045.1"/>
    <property type="molecule type" value="Transcribed_RNA"/>
</dbReference>
<reference evidence="1" key="1">
    <citation type="submission" date="2018-02" db="EMBL/GenBank/DDBJ databases">
        <title>Rhizophora mucronata_Transcriptome.</title>
        <authorList>
            <person name="Meera S.P."/>
            <person name="Sreeshan A."/>
            <person name="Augustine A."/>
        </authorList>
    </citation>
    <scope>NUCLEOTIDE SEQUENCE</scope>
    <source>
        <tissue evidence="1">Leaf</tissue>
    </source>
</reference>
<evidence type="ECO:0000313" key="1">
    <source>
        <dbReference type="EMBL" id="MBW96045.1"/>
    </source>
</evidence>
<name>A0A2P2JRF9_RHIMU</name>
<proteinExistence type="predicted"/>
<organism evidence="1">
    <name type="scientific">Rhizophora mucronata</name>
    <name type="common">Asiatic mangrove</name>
    <dbReference type="NCBI Taxonomy" id="61149"/>
    <lineage>
        <taxon>Eukaryota</taxon>
        <taxon>Viridiplantae</taxon>
        <taxon>Streptophyta</taxon>
        <taxon>Embryophyta</taxon>
        <taxon>Tracheophyta</taxon>
        <taxon>Spermatophyta</taxon>
        <taxon>Magnoliopsida</taxon>
        <taxon>eudicotyledons</taxon>
        <taxon>Gunneridae</taxon>
        <taxon>Pentapetalae</taxon>
        <taxon>rosids</taxon>
        <taxon>fabids</taxon>
        <taxon>Malpighiales</taxon>
        <taxon>Rhizophoraceae</taxon>
        <taxon>Rhizophora</taxon>
    </lineage>
</organism>
<sequence>MEGGKIWSNEVAYLKEVGLE</sequence>
<dbReference type="AlphaFoldDB" id="A0A2P2JRF9"/>